<dbReference type="InParanoid" id="A0A1Z5J994"/>
<proteinExistence type="predicted"/>
<comment type="caution">
    <text evidence="1">The sequence shown here is derived from an EMBL/GenBank/DDBJ whole genome shotgun (WGS) entry which is preliminary data.</text>
</comment>
<dbReference type="AlphaFoldDB" id="A0A1Z5J994"/>
<organism evidence="1 2">
    <name type="scientific">Fistulifera solaris</name>
    <name type="common">Oleaginous diatom</name>
    <dbReference type="NCBI Taxonomy" id="1519565"/>
    <lineage>
        <taxon>Eukaryota</taxon>
        <taxon>Sar</taxon>
        <taxon>Stramenopiles</taxon>
        <taxon>Ochrophyta</taxon>
        <taxon>Bacillariophyta</taxon>
        <taxon>Bacillariophyceae</taxon>
        <taxon>Bacillariophycidae</taxon>
        <taxon>Naviculales</taxon>
        <taxon>Naviculaceae</taxon>
        <taxon>Fistulifera</taxon>
    </lineage>
</organism>
<name>A0A1Z5J994_FISSO</name>
<accession>A0A1Z5J994</accession>
<sequence>MSRTNPTQIRPTNRSHFPQYKARQKVHNEVLFHRLLGCKVTSSKNSLSILSIKIMKFSAIVKVLLTTAFFGRSYSEERMALFLHNHNGFFLQLSGEPSHDDDPENLQDSFGAQRTSFGPCDTSIGAGKCLSSTDAFYNYCKKDGLKLEDCQASVSKLSEAVGLDYDSETRTCFALFVGVGLTKQDLETFCPKADEVAFYYPETSGFPVDAQSNVESFQCFQCSRG</sequence>
<gene>
    <name evidence="1" type="ORF">FisN_3Lh594</name>
</gene>
<evidence type="ECO:0000313" key="1">
    <source>
        <dbReference type="EMBL" id="GAX10378.1"/>
    </source>
</evidence>
<keyword evidence="2" id="KW-1185">Reference proteome</keyword>
<reference evidence="1 2" key="1">
    <citation type="journal article" date="2015" name="Plant Cell">
        <title>Oil accumulation by the oleaginous diatom Fistulifera solaris as revealed by the genome and transcriptome.</title>
        <authorList>
            <person name="Tanaka T."/>
            <person name="Maeda Y."/>
            <person name="Veluchamy A."/>
            <person name="Tanaka M."/>
            <person name="Abida H."/>
            <person name="Marechal E."/>
            <person name="Bowler C."/>
            <person name="Muto M."/>
            <person name="Sunaga Y."/>
            <person name="Tanaka M."/>
            <person name="Yoshino T."/>
            <person name="Taniguchi T."/>
            <person name="Fukuda Y."/>
            <person name="Nemoto M."/>
            <person name="Matsumoto M."/>
            <person name="Wong P.S."/>
            <person name="Aburatani S."/>
            <person name="Fujibuchi W."/>
        </authorList>
    </citation>
    <scope>NUCLEOTIDE SEQUENCE [LARGE SCALE GENOMIC DNA]</scope>
    <source>
        <strain evidence="1 2">JPCC DA0580</strain>
    </source>
</reference>
<evidence type="ECO:0000313" key="2">
    <source>
        <dbReference type="Proteomes" id="UP000198406"/>
    </source>
</evidence>
<dbReference type="EMBL" id="BDSP01000016">
    <property type="protein sequence ID" value="GAX10378.1"/>
    <property type="molecule type" value="Genomic_DNA"/>
</dbReference>
<protein>
    <submittedName>
        <fullName evidence="1">Uncharacterized protein</fullName>
    </submittedName>
</protein>
<dbReference type="Proteomes" id="UP000198406">
    <property type="component" value="Unassembled WGS sequence"/>
</dbReference>